<sequence>MQVIARTHVGKVRPINEDGFWFDIPGGLFLVADGMGGHEAGEVASALAVQTLADCWQGQPVGAEPVKTLLDACQKANRAIFEQAQTHSSWSGMGTTLTALWSDGSQVVIAHVGDSRAYRINEHGVTPLTHDHSLVEEMIRQGTLTEAEAQGHPQRNVITRALGTRDTVKIDVFTEALAPQDVLLLCTDGLSNLITDEEIGKVLSTHQRRSSQQWEQAADQLLALALERGGFDNITFLILVQTESEGWNA</sequence>
<dbReference type="EMBL" id="SLXT01000004">
    <property type="protein sequence ID" value="TCP68161.1"/>
    <property type="molecule type" value="Genomic_DNA"/>
</dbReference>
<proteinExistence type="predicted"/>
<dbReference type="Pfam" id="PF13672">
    <property type="entry name" value="PP2C_2"/>
    <property type="match status" value="1"/>
</dbReference>
<reference evidence="2 3" key="1">
    <citation type="submission" date="2019-03" db="EMBL/GenBank/DDBJ databases">
        <title>Genomic Encyclopedia of Type Strains, Phase IV (KMG-IV): sequencing the most valuable type-strain genomes for metagenomic binning, comparative biology and taxonomic classification.</title>
        <authorList>
            <person name="Goeker M."/>
        </authorList>
    </citation>
    <scope>NUCLEOTIDE SEQUENCE [LARGE SCALE GENOMIC DNA]</scope>
    <source>
        <strain evidence="2 3">DSM 11170</strain>
    </source>
</reference>
<dbReference type="CDD" id="cd00143">
    <property type="entry name" value="PP2Cc"/>
    <property type="match status" value="1"/>
</dbReference>
<dbReference type="SMART" id="SM00331">
    <property type="entry name" value="PP2C_SIG"/>
    <property type="match status" value="1"/>
</dbReference>
<dbReference type="PANTHER" id="PTHR47992">
    <property type="entry name" value="PROTEIN PHOSPHATASE"/>
    <property type="match status" value="1"/>
</dbReference>
<dbReference type="Gene3D" id="3.60.40.10">
    <property type="entry name" value="PPM-type phosphatase domain"/>
    <property type="match status" value="1"/>
</dbReference>
<keyword evidence="3" id="KW-1185">Reference proteome</keyword>
<dbReference type="InterPro" id="IPR036457">
    <property type="entry name" value="PPM-type-like_dom_sf"/>
</dbReference>
<name>A0A4R2S702_9FIRM</name>
<evidence type="ECO:0000313" key="2">
    <source>
        <dbReference type="EMBL" id="TCP68161.1"/>
    </source>
</evidence>
<organism evidence="2 3">
    <name type="scientific">Heliophilum fasciatum</name>
    <dbReference type="NCBI Taxonomy" id="35700"/>
    <lineage>
        <taxon>Bacteria</taxon>
        <taxon>Bacillati</taxon>
        <taxon>Bacillota</taxon>
        <taxon>Clostridia</taxon>
        <taxon>Eubacteriales</taxon>
        <taxon>Heliobacteriaceae</taxon>
        <taxon>Heliophilum</taxon>
    </lineage>
</organism>
<feature type="domain" description="PPM-type phosphatase" evidence="1">
    <location>
        <begin position="1"/>
        <end position="241"/>
    </location>
</feature>
<dbReference type="SMART" id="SM00332">
    <property type="entry name" value="PP2Cc"/>
    <property type="match status" value="1"/>
</dbReference>
<comment type="caution">
    <text evidence="2">The sequence shown here is derived from an EMBL/GenBank/DDBJ whole genome shotgun (WGS) entry which is preliminary data.</text>
</comment>
<dbReference type="Proteomes" id="UP000294813">
    <property type="component" value="Unassembled WGS sequence"/>
</dbReference>
<dbReference type="InterPro" id="IPR015655">
    <property type="entry name" value="PP2C"/>
</dbReference>
<accession>A0A4R2S702</accession>
<dbReference type="PROSITE" id="PS51746">
    <property type="entry name" value="PPM_2"/>
    <property type="match status" value="1"/>
</dbReference>
<dbReference type="InterPro" id="IPR001932">
    <property type="entry name" value="PPM-type_phosphatase-like_dom"/>
</dbReference>
<protein>
    <submittedName>
        <fullName evidence="2">Protein phosphatase</fullName>
    </submittedName>
</protein>
<gene>
    <name evidence="2" type="ORF">EDD73_10463</name>
</gene>
<dbReference type="SUPFAM" id="SSF81606">
    <property type="entry name" value="PP2C-like"/>
    <property type="match status" value="1"/>
</dbReference>
<dbReference type="GO" id="GO:0004722">
    <property type="term" value="F:protein serine/threonine phosphatase activity"/>
    <property type="evidence" value="ECO:0007669"/>
    <property type="project" value="InterPro"/>
</dbReference>
<dbReference type="RefSeq" id="WP_165876280.1">
    <property type="nucleotide sequence ID" value="NZ_JAOQNU010000004.1"/>
</dbReference>
<evidence type="ECO:0000313" key="3">
    <source>
        <dbReference type="Proteomes" id="UP000294813"/>
    </source>
</evidence>
<evidence type="ECO:0000259" key="1">
    <source>
        <dbReference type="PROSITE" id="PS51746"/>
    </source>
</evidence>
<dbReference type="NCBIfam" id="NF033484">
    <property type="entry name" value="Stp1_PP2C_phos"/>
    <property type="match status" value="1"/>
</dbReference>
<dbReference type="AlphaFoldDB" id="A0A4R2S702"/>